<dbReference type="STRING" id="1346286.SAMN05444362_102155"/>
<name>A0A1M4W873_9BACT</name>
<dbReference type="SUPFAM" id="SSF56935">
    <property type="entry name" value="Porins"/>
    <property type="match status" value="1"/>
</dbReference>
<evidence type="ECO:0008006" key="3">
    <source>
        <dbReference type="Google" id="ProtNLM"/>
    </source>
</evidence>
<dbReference type="AlphaFoldDB" id="A0A1M4W873"/>
<dbReference type="RefSeq" id="WP_087880235.1">
    <property type="nucleotide sequence ID" value="NZ_BBXL01000002.1"/>
</dbReference>
<evidence type="ECO:0000313" key="1">
    <source>
        <dbReference type="EMBL" id="SHE77397.1"/>
    </source>
</evidence>
<proteinExistence type="predicted"/>
<protein>
    <recommendedName>
        <fullName evidence="3">Phosphate-selective porin O and P</fullName>
    </recommendedName>
</protein>
<dbReference type="EMBL" id="FQUC01000002">
    <property type="protein sequence ID" value="SHE77397.1"/>
    <property type="molecule type" value="Genomic_DNA"/>
</dbReference>
<dbReference type="Proteomes" id="UP000184480">
    <property type="component" value="Unassembled WGS sequence"/>
</dbReference>
<evidence type="ECO:0000313" key="2">
    <source>
        <dbReference type="Proteomes" id="UP000184480"/>
    </source>
</evidence>
<dbReference type="OrthoDB" id="9768080at2"/>
<keyword evidence="2" id="KW-1185">Reference proteome</keyword>
<accession>A0A1M4W873</accession>
<dbReference type="Gene3D" id="2.40.160.10">
    <property type="entry name" value="Porin"/>
    <property type="match status" value="1"/>
</dbReference>
<dbReference type="InterPro" id="IPR023614">
    <property type="entry name" value="Porin_dom_sf"/>
</dbReference>
<reference evidence="2" key="1">
    <citation type="submission" date="2016-11" db="EMBL/GenBank/DDBJ databases">
        <authorList>
            <person name="Varghese N."/>
            <person name="Submissions S."/>
        </authorList>
    </citation>
    <scope>NUCLEOTIDE SEQUENCE [LARGE SCALE GENOMIC DNA]</scope>
    <source>
        <strain evidence="2">DSM 27370</strain>
    </source>
</reference>
<sequence>MKKTLIIFVVCIFFYSSFTDKLSAQDSLKNEQVNKQISIPEKDADMIISLSKALSRLQLGGYGEIAMSRNFYSDNINRYSHASDYKDAKSHGRFDIPHVTFFIGYDFGKGWRMNAEIEFEHGGTEAAIELEAEEAGEYESEIERGGEVALEQFWIEKTITPALNIRIGHFVVPVGYTNANHLPTQFFTVYRPEGENTIMPCTWHETGISLWGNIGKWRYEAQFIPGLDSELFDRKGWIQGGSASPYEFKIANKYAGVLRIDNYSVRGLRMGVSGYYGHSFNNNMQPTDAVKYEKIKGAVTIGTFDFEYKGYNIIARGYFDYGHLGDSETISQFNKSRSKNSPSPRTNVASDAIAIGFEAGYDIFSHINKLKQDNQKLYVFGRYEYYDSMYKTATNVTESEWCGRQRIVGGLNYFPLKQVVIKAEYSAGLLKSQFNNENSLSIGIAYAGLFTR</sequence>
<organism evidence="1 2">
    <name type="scientific">Dysgonomonas macrotermitis</name>
    <dbReference type="NCBI Taxonomy" id="1346286"/>
    <lineage>
        <taxon>Bacteria</taxon>
        <taxon>Pseudomonadati</taxon>
        <taxon>Bacteroidota</taxon>
        <taxon>Bacteroidia</taxon>
        <taxon>Bacteroidales</taxon>
        <taxon>Dysgonomonadaceae</taxon>
        <taxon>Dysgonomonas</taxon>
    </lineage>
</organism>
<gene>
    <name evidence="1" type="ORF">SAMN05444362_102155</name>
</gene>